<dbReference type="HOGENOM" id="CLU_370056_0_0_1"/>
<feature type="region of interest" description="Disordered" evidence="1">
    <location>
        <begin position="714"/>
        <end position="786"/>
    </location>
</feature>
<feature type="region of interest" description="Disordered" evidence="1">
    <location>
        <begin position="171"/>
        <end position="291"/>
    </location>
</feature>
<dbReference type="InterPro" id="IPR011990">
    <property type="entry name" value="TPR-like_helical_dom_sf"/>
</dbReference>
<dbReference type="PANTHER" id="PTHR38788:SF3">
    <property type="entry name" value="CLR5 DOMAIN-CONTAINING PROTEIN"/>
    <property type="match status" value="1"/>
</dbReference>
<dbReference type="InterPro" id="IPR025676">
    <property type="entry name" value="Clr5_dom"/>
</dbReference>
<evidence type="ECO:0000259" key="2">
    <source>
        <dbReference type="Pfam" id="PF14420"/>
    </source>
</evidence>
<gene>
    <name evidence="3" type="ORF">Z518_08417</name>
</gene>
<evidence type="ECO:0000313" key="3">
    <source>
        <dbReference type="EMBL" id="KIX02476.1"/>
    </source>
</evidence>
<dbReference type="VEuPathDB" id="FungiDB:Z518_08417"/>
<dbReference type="GeneID" id="25296488"/>
<feature type="domain" description="Clr5" evidence="2">
    <location>
        <begin position="40"/>
        <end position="89"/>
    </location>
</feature>
<dbReference type="PANTHER" id="PTHR38788">
    <property type="entry name" value="CLR5 DOMAIN-CONTAINING PROTEIN"/>
    <property type="match status" value="1"/>
</dbReference>
<organism evidence="3 4">
    <name type="scientific">Rhinocladiella mackenziei CBS 650.93</name>
    <dbReference type="NCBI Taxonomy" id="1442369"/>
    <lineage>
        <taxon>Eukaryota</taxon>
        <taxon>Fungi</taxon>
        <taxon>Dikarya</taxon>
        <taxon>Ascomycota</taxon>
        <taxon>Pezizomycotina</taxon>
        <taxon>Eurotiomycetes</taxon>
        <taxon>Chaetothyriomycetidae</taxon>
        <taxon>Chaetothyriales</taxon>
        <taxon>Herpotrichiellaceae</taxon>
        <taxon>Rhinocladiella</taxon>
    </lineage>
</organism>
<reference evidence="3 4" key="1">
    <citation type="submission" date="2015-01" db="EMBL/GenBank/DDBJ databases">
        <title>The Genome Sequence of Rhinocladiella mackenzie CBS 650.93.</title>
        <authorList>
            <consortium name="The Broad Institute Genomics Platform"/>
            <person name="Cuomo C."/>
            <person name="de Hoog S."/>
            <person name="Gorbushina A."/>
            <person name="Stielow B."/>
            <person name="Teixiera M."/>
            <person name="Abouelleil A."/>
            <person name="Chapman S.B."/>
            <person name="Priest M."/>
            <person name="Young S.K."/>
            <person name="Wortman J."/>
            <person name="Nusbaum C."/>
            <person name="Birren B."/>
        </authorList>
    </citation>
    <scope>NUCLEOTIDE SEQUENCE [LARGE SCALE GENOMIC DNA]</scope>
    <source>
        <strain evidence="3 4">CBS 650.93</strain>
    </source>
</reference>
<dbReference type="SUPFAM" id="SSF48452">
    <property type="entry name" value="TPR-like"/>
    <property type="match status" value="1"/>
</dbReference>
<feature type="compositionally biased region" description="Polar residues" evidence="1">
    <location>
        <begin position="188"/>
        <end position="205"/>
    </location>
</feature>
<dbReference type="EMBL" id="KN847480">
    <property type="protein sequence ID" value="KIX02476.1"/>
    <property type="molecule type" value="Genomic_DNA"/>
</dbReference>
<dbReference type="Gene3D" id="1.25.40.10">
    <property type="entry name" value="Tetratricopeptide repeat domain"/>
    <property type="match status" value="1"/>
</dbReference>
<feature type="compositionally biased region" description="Low complexity" evidence="1">
    <location>
        <begin position="221"/>
        <end position="235"/>
    </location>
</feature>
<dbReference type="STRING" id="1442369.A0A0D2IGS4"/>
<evidence type="ECO:0000256" key="1">
    <source>
        <dbReference type="SAM" id="MobiDB-lite"/>
    </source>
</evidence>
<sequence>MALSLGDPQGWPVNNVAQAPASTAVPAPSHLEAREGPAQAQWQAVKEEIRMLYEKKPLKEVRKILEQRHGFRATERMYKARLSQWGISKNYSDKDYQICAVLHHSRQKSGKRATAFVVHGHKRSLKDLHKYIKGRKMSEDEFLTTALKNIVLCNDRTGELQEPYAHVRAYTPEPETETEDQQSTPTTGQLSGEITASVAKQSPQGAETEPGPSLGRASGLASRPGSGSGATSGRRSTAHRESPTSQRLSPHGKASPPTRQICGTQFPPKDGAVSVTWQSPPSPSSRGPLVSSPLALPSSAALSFNHPVANLPLGSFEDQVRHAGTVHDSMPTPTTTCQRLGREVEYMALQIIDAPPLKSLCGHDDVRTWRLMSDTSSVDTDDYEKICPTCHEPTQDHFISLPNLEMPQQSRSILNETSSAMDSTISVPASSRGHEHSWRWVARCFAAYIYMNRANDTLTQRSLEDANLEFEKMLIPQQDPKILLALSQTLLILNMHGQPSLTEYIMSSAHSVAEHILGPEDPLTIITRWMVDVAKLEMKTSETTSATLKSVAEQFILRHGHTDPRSIASLYCYGYMLNVERRLNEAEQVLIDVYQVSSATLGPRHLQSISALTNLHRALARQGRSEEAIGVLRKAIDDSRDTLGENHPRRLESMRLLAVLYEDRRREDLTEELYWKVLEGRIKMLGRNHRFTLGIRNDLEALLKRMGKWGVERPRNANVRAGAGPSQDRDRDQDESTSTTEFEMEIIESPEQLRIQDLFEWDPDEKWDETRSFDGSDDTGSMHEAF</sequence>
<dbReference type="Proteomes" id="UP000053617">
    <property type="component" value="Unassembled WGS sequence"/>
</dbReference>
<evidence type="ECO:0000313" key="4">
    <source>
        <dbReference type="Proteomes" id="UP000053617"/>
    </source>
</evidence>
<proteinExistence type="predicted"/>
<dbReference type="Pfam" id="PF13424">
    <property type="entry name" value="TPR_12"/>
    <property type="match status" value="1"/>
</dbReference>
<accession>A0A0D2IGS4</accession>
<dbReference type="AlphaFoldDB" id="A0A0D2IGS4"/>
<dbReference type="OrthoDB" id="1658288at2759"/>
<protein>
    <recommendedName>
        <fullName evidence="2">Clr5 domain-containing protein</fullName>
    </recommendedName>
</protein>
<dbReference type="RefSeq" id="XP_013269612.1">
    <property type="nucleotide sequence ID" value="XM_013414158.1"/>
</dbReference>
<dbReference type="Pfam" id="PF13374">
    <property type="entry name" value="TPR_10"/>
    <property type="match status" value="1"/>
</dbReference>
<dbReference type="Pfam" id="PF14420">
    <property type="entry name" value="Clr5"/>
    <property type="match status" value="1"/>
</dbReference>
<name>A0A0D2IGS4_9EURO</name>
<keyword evidence="4" id="KW-1185">Reference proteome</keyword>